<gene>
    <name evidence="8" type="ORF">LtaPh_3216800</name>
</gene>
<keyword evidence="9" id="KW-1185">Reference proteome</keyword>
<comment type="caution">
    <text evidence="8">The sequence shown here is derived from an EMBL/GenBank/DDBJ whole genome shotgun (WGS) entry which is preliminary data.</text>
</comment>
<dbReference type="SMART" id="SM00105">
    <property type="entry name" value="ArfGap"/>
    <property type="match status" value="1"/>
</dbReference>
<dbReference type="InterPro" id="IPR038508">
    <property type="entry name" value="ArfGAP_dom_sf"/>
</dbReference>
<evidence type="ECO:0000256" key="3">
    <source>
        <dbReference type="ARBA" id="ARBA00022771"/>
    </source>
</evidence>
<keyword evidence="1" id="KW-0343">GTPase activation</keyword>
<sequence length="732" mass="79843">MASIKRQTKEVQDRHQRQLLALLKQPANDECMDCRARNPTWASVNLGIFICIRCSGLHRQLGVHVSKVKSCTMDLWEPEQIAFMTKMGNQRAKRVFEATIPAGYVKPGERDTSANVMKWIRRKYVDRQYYRPRSPSATDSDCEAAGFEKKDGRCAEESIANENFEFSQGAAPTKRVEDVGPLASKSLERTPAAAHVAHPVLSINTSSQVALSVSNVSKQKEAVIREWLRTATPCEVIEESPNTSAPSVQPKSGRRTPVSSSVVSTLLIESFQMPSRASPVAIMVDKGAEGEGTPVPAPTNTLGFVETSGVKERRLHTAKKTVSIPSLEEMRKDLASPVETPVVVPGDLDGVRTATTLPRRDSADDAKQTAQVAPVTEKGPAKDLAASPPRHRHRRKRASTTQVPESTPAPPDLCFPVFSTFPDPPPPAPPLASSPTLRAELVEVPCTSPCSVDNVANISHRHPQQRGQVLNVLPDPPGEAATPQMGPLPVHKPTRAPSRGALPEKSPLLTEAPMRLTTSSLTASLGSNLVEKGTSFANPAVDAPARHSTEMENSWCAFCRPSLAGAAAPPSVCASSMPPKTTTEVHLQYGECQTPGPKQPLLTTYSFCGPARTLLSPPAPDKFVQQQGLRSYDPCLSSELYAHKPTFWRERAAMSHSSLTPLRGSLWSPKDEEGNAEHCTAATELHQSSTHKDVSLSNVLHMQRQLEEQLRVLKERFRQKSQPNQARSMERK</sequence>
<dbReference type="GO" id="GO:0005737">
    <property type="term" value="C:cytoplasm"/>
    <property type="evidence" value="ECO:0007669"/>
    <property type="project" value="TreeGrafter"/>
</dbReference>
<feature type="region of interest" description="Disordered" evidence="6">
    <location>
        <begin position="345"/>
        <end position="410"/>
    </location>
</feature>
<dbReference type="InterPro" id="IPR001164">
    <property type="entry name" value="ArfGAP_dom"/>
</dbReference>
<feature type="region of interest" description="Disordered" evidence="6">
    <location>
        <begin position="238"/>
        <end position="257"/>
    </location>
</feature>
<dbReference type="PRINTS" id="PR00405">
    <property type="entry name" value="REVINTRACTNG"/>
</dbReference>
<dbReference type="InterPro" id="IPR051718">
    <property type="entry name" value="ARF_GTPase-activating"/>
</dbReference>
<feature type="compositionally biased region" description="Basic residues" evidence="6">
    <location>
        <begin position="389"/>
        <end position="398"/>
    </location>
</feature>
<dbReference type="Proteomes" id="UP000419144">
    <property type="component" value="Unassembled WGS sequence"/>
</dbReference>
<dbReference type="PANTHER" id="PTHR45705">
    <property type="entry name" value="FI20236P1"/>
    <property type="match status" value="1"/>
</dbReference>
<dbReference type="SUPFAM" id="SSF57863">
    <property type="entry name" value="ArfGap/RecO-like zinc finger"/>
    <property type="match status" value="1"/>
</dbReference>
<dbReference type="FunFam" id="1.10.220.150:FF:000009">
    <property type="entry name" value="stromal membrane-associated protein 1 isoform X1"/>
    <property type="match status" value="1"/>
</dbReference>
<dbReference type="EMBL" id="BLBS01000048">
    <property type="protein sequence ID" value="GET91495.1"/>
    <property type="molecule type" value="Genomic_DNA"/>
</dbReference>
<feature type="compositionally biased region" description="Basic and acidic residues" evidence="6">
    <location>
        <begin position="358"/>
        <end position="367"/>
    </location>
</feature>
<dbReference type="OrthoDB" id="10266696at2759"/>
<evidence type="ECO:0000256" key="5">
    <source>
        <dbReference type="PROSITE-ProRule" id="PRU00288"/>
    </source>
</evidence>
<dbReference type="GO" id="GO:0005096">
    <property type="term" value="F:GTPase activator activity"/>
    <property type="evidence" value="ECO:0007669"/>
    <property type="project" value="UniProtKB-KW"/>
</dbReference>
<dbReference type="VEuPathDB" id="TriTrypDB:LtaPh_3216800"/>
<reference evidence="8" key="1">
    <citation type="submission" date="2019-11" db="EMBL/GenBank/DDBJ databases">
        <title>Leishmania tarentolae CDS.</title>
        <authorList>
            <person name="Goto Y."/>
            <person name="Yamagishi J."/>
        </authorList>
    </citation>
    <scope>NUCLEOTIDE SEQUENCE [LARGE SCALE GENOMIC DNA]</scope>
    <source>
        <strain evidence="8">Parrot Tar II</strain>
    </source>
</reference>
<evidence type="ECO:0000313" key="8">
    <source>
        <dbReference type="EMBL" id="GET91495.1"/>
    </source>
</evidence>
<keyword evidence="2" id="KW-0479">Metal-binding</keyword>
<dbReference type="Gene3D" id="1.10.220.150">
    <property type="entry name" value="Arf GTPase activating protein"/>
    <property type="match status" value="1"/>
</dbReference>
<evidence type="ECO:0000256" key="2">
    <source>
        <dbReference type="ARBA" id="ARBA00022723"/>
    </source>
</evidence>
<feature type="domain" description="Arf-GAP" evidence="7">
    <location>
        <begin position="16"/>
        <end position="137"/>
    </location>
</feature>
<evidence type="ECO:0000256" key="1">
    <source>
        <dbReference type="ARBA" id="ARBA00022468"/>
    </source>
</evidence>
<keyword evidence="3 5" id="KW-0863">Zinc-finger</keyword>
<keyword evidence="4" id="KW-0862">Zinc</keyword>
<evidence type="ECO:0000313" key="9">
    <source>
        <dbReference type="Proteomes" id="UP000419144"/>
    </source>
</evidence>
<evidence type="ECO:0000256" key="4">
    <source>
        <dbReference type="ARBA" id="ARBA00022833"/>
    </source>
</evidence>
<name>A0A640KQU7_LEITA</name>
<feature type="compositionally biased region" description="Polar residues" evidence="6">
    <location>
        <begin position="240"/>
        <end position="250"/>
    </location>
</feature>
<dbReference type="Pfam" id="PF01412">
    <property type="entry name" value="ArfGap"/>
    <property type="match status" value="1"/>
</dbReference>
<evidence type="ECO:0000256" key="6">
    <source>
        <dbReference type="SAM" id="MobiDB-lite"/>
    </source>
</evidence>
<dbReference type="GO" id="GO:0008270">
    <property type="term" value="F:zinc ion binding"/>
    <property type="evidence" value="ECO:0007669"/>
    <property type="project" value="UniProtKB-KW"/>
</dbReference>
<organism evidence="8 9">
    <name type="scientific">Leishmania tarentolae</name>
    <name type="common">Sauroleishmania tarentolae</name>
    <dbReference type="NCBI Taxonomy" id="5689"/>
    <lineage>
        <taxon>Eukaryota</taxon>
        <taxon>Discoba</taxon>
        <taxon>Euglenozoa</taxon>
        <taxon>Kinetoplastea</taxon>
        <taxon>Metakinetoplastina</taxon>
        <taxon>Trypanosomatida</taxon>
        <taxon>Trypanosomatidae</taxon>
        <taxon>Leishmaniinae</taxon>
        <taxon>Leishmania</taxon>
        <taxon>lizard Leishmania</taxon>
    </lineage>
</organism>
<evidence type="ECO:0000259" key="7">
    <source>
        <dbReference type="PROSITE" id="PS50115"/>
    </source>
</evidence>
<proteinExistence type="predicted"/>
<dbReference type="CDD" id="cd08204">
    <property type="entry name" value="ArfGap"/>
    <property type="match status" value="1"/>
</dbReference>
<dbReference type="InterPro" id="IPR037278">
    <property type="entry name" value="ARFGAP/RecO"/>
</dbReference>
<accession>A0A640KQU7</accession>
<dbReference type="PROSITE" id="PS50115">
    <property type="entry name" value="ARFGAP"/>
    <property type="match status" value="1"/>
</dbReference>
<dbReference type="AlphaFoldDB" id="A0A640KQU7"/>
<dbReference type="PANTHER" id="PTHR45705:SF1">
    <property type="entry name" value="FI20236P1"/>
    <property type="match status" value="1"/>
</dbReference>
<protein>
    <recommendedName>
        <fullName evidence="7">Arf-GAP domain-containing protein</fullName>
    </recommendedName>
</protein>